<evidence type="ECO:0000256" key="4">
    <source>
        <dbReference type="ARBA" id="ARBA00023239"/>
    </source>
</evidence>
<dbReference type="InterPro" id="IPR027619">
    <property type="entry name" value="C-S_lyase_PatB-like"/>
</dbReference>
<reference evidence="8" key="1">
    <citation type="submission" date="2016-10" db="EMBL/GenBank/DDBJ databases">
        <authorList>
            <person name="Varghese N."/>
            <person name="Submissions S."/>
        </authorList>
    </citation>
    <scope>NUCLEOTIDE SEQUENCE [LARGE SCALE GENOMIC DNA]</scope>
    <source>
        <strain evidence="8">NLAE-zl-G277</strain>
    </source>
</reference>
<keyword evidence="3" id="KW-0663">Pyridoxal phosphate</keyword>
<dbReference type="InterPro" id="IPR015421">
    <property type="entry name" value="PyrdxlP-dep_Trfase_major"/>
</dbReference>
<evidence type="ECO:0000256" key="5">
    <source>
        <dbReference type="ARBA" id="ARBA00037974"/>
    </source>
</evidence>
<dbReference type="CDD" id="cd00609">
    <property type="entry name" value="AAT_like"/>
    <property type="match status" value="1"/>
</dbReference>
<dbReference type="NCBIfam" id="TIGR04350">
    <property type="entry name" value="C_S_lyase_PatB"/>
    <property type="match status" value="1"/>
</dbReference>
<dbReference type="InterPro" id="IPR015422">
    <property type="entry name" value="PyrdxlP-dep_Trfase_small"/>
</dbReference>
<dbReference type="GeneID" id="93277845"/>
<dbReference type="GO" id="GO:0047804">
    <property type="term" value="F:cysteine-S-conjugate beta-lyase activity"/>
    <property type="evidence" value="ECO:0007669"/>
    <property type="project" value="UniProtKB-EC"/>
</dbReference>
<protein>
    <recommendedName>
        <fullName evidence="2">cysteine-S-conjugate beta-lyase</fullName>
        <ecNumber evidence="2">4.4.1.13</ecNumber>
    </recommendedName>
</protein>
<dbReference type="AlphaFoldDB" id="A0A1I0AGN9"/>
<dbReference type="Proteomes" id="UP000198508">
    <property type="component" value="Unassembled WGS sequence"/>
</dbReference>
<sequence>MKYDFDQVIDRSGNRASKYDERVMKFGTDKVIPLWVADMDFKTAQPIIDACVKKAEEGIWGYTSRPASYFEAVKGWEKRRNNWDVDTSLMSWSLGVVPALSVLVKIFSHTGDKVMIQTPVYSEFYDVTEAWEREVVENKLVEENGTWHIDFEDFEKKAKEVKIFLLCSPHNPLGIVWSREELQRMADICIANDVLLVSDEIHSDLIFHGKKHIPTATLSPEIAGKVISCVSATKTFNLAGLQASTTIFPNLEMKKKFDRFWMNMDIHRNNAFSSVAMEAAYNEGEEWLEQLLEYISGNFDYIKEYCDKYIPKIKPSVPDATYLVWLDCRELGMDNEQLRSFMIEKAGLGLNEGYTFGRSLSGYMRLNAACPRSVLEQAMKQLKEAVETL</sequence>
<accession>A0A1I0AGN9</accession>
<evidence type="ECO:0000256" key="1">
    <source>
        <dbReference type="ARBA" id="ARBA00001933"/>
    </source>
</evidence>
<dbReference type="RefSeq" id="WP_092360296.1">
    <property type="nucleotide sequence ID" value="NZ_CABJCG010000007.1"/>
</dbReference>
<evidence type="ECO:0000313" key="7">
    <source>
        <dbReference type="EMBL" id="SES92992.1"/>
    </source>
</evidence>
<evidence type="ECO:0000256" key="2">
    <source>
        <dbReference type="ARBA" id="ARBA00012224"/>
    </source>
</evidence>
<dbReference type="EC" id="4.4.1.13" evidence="2"/>
<dbReference type="InterPro" id="IPR015424">
    <property type="entry name" value="PyrdxlP-dep_Trfase"/>
</dbReference>
<dbReference type="GO" id="GO:0030170">
    <property type="term" value="F:pyridoxal phosphate binding"/>
    <property type="evidence" value="ECO:0007669"/>
    <property type="project" value="InterPro"/>
</dbReference>
<dbReference type="Gene3D" id="3.40.640.10">
    <property type="entry name" value="Type I PLP-dependent aspartate aminotransferase-like (Major domain)"/>
    <property type="match status" value="1"/>
</dbReference>
<dbReference type="STRING" id="460384.SAMN05216313_10114"/>
<keyword evidence="8" id="KW-1185">Reference proteome</keyword>
<proteinExistence type="inferred from homology"/>
<dbReference type="Gene3D" id="3.90.1150.10">
    <property type="entry name" value="Aspartate Aminotransferase, domain 1"/>
    <property type="match status" value="1"/>
</dbReference>
<dbReference type="SUPFAM" id="SSF53383">
    <property type="entry name" value="PLP-dependent transferases"/>
    <property type="match status" value="1"/>
</dbReference>
<gene>
    <name evidence="7" type="ORF">SAMN05216313_10114</name>
</gene>
<keyword evidence="4 7" id="KW-0456">Lyase</keyword>
<dbReference type="PANTHER" id="PTHR43525">
    <property type="entry name" value="PROTEIN MALY"/>
    <property type="match status" value="1"/>
</dbReference>
<dbReference type="Pfam" id="PF00155">
    <property type="entry name" value="Aminotran_1_2"/>
    <property type="match status" value="1"/>
</dbReference>
<dbReference type="InterPro" id="IPR004839">
    <property type="entry name" value="Aminotransferase_I/II_large"/>
</dbReference>
<evidence type="ECO:0000259" key="6">
    <source>
        <dbReference type="Pfam" id="PF00155"/>
    </source>
</evidence>
<organism evidence="7 8">
    <name type="scientific">Enterocloster lavalensis</name>
    <dbReference type="NCBI Taxonomy" id="460384"/>
    <lineage>
        <taxon>Bacteria</taxon>
        <taxon>Bacillati</taxon>
        <taxon>Bacillota</taxon>
        <taxon>Clostridia</taxon>
        <taxon>Lachnospirales</taxon>
        <taxon>Lachnospiraceae</taxon>
        <taxon>Enterocloster</taxon>
    </lineage>
</organism>
<dbReference type="EMBL" id="FOIM01000001">
    <property type="protein sequence ID" value="SES92992.1"/>
    <property type="molecule type" value="Genomic_DNA"/>
</dbReference>
<evidence type="ECO:0000313" key="8">
    <source>
        <dbReference type="Proteomes" id="UP000198508"/>
    </source>
</evidence>
<evidence type="ECO:0000256" key="3">
    <source>
        <dbReference type="ARBA" id="ARBA00022898"/>
    </source>
</evidence>
<comment type="cofactor">
    <cofactor evidence="1">
        <name>pyridoxal 5'-phosphate</name>
        <dbReference type="ChEBI" id="CHEBI:597326"/>
    </cofactor>
</comment>
<dbReference type="InterPro" id="IPR051798">
    <property type="entry name" value="Class-II_PLP-Dep_Aminotrans"/>
</dbReference>
<name>A0A1I0AGN9_9FIRM</name>
<comment type="similarity">
    <text evidence="5">Belongs to the class-II pyridoxal-phosphate-dependent aminotransferase family. MalY/PatB cystathionine beta-lyase subfamily.</text>
</comment>
<feature type="domain" description="Aminotransferase class I/classII large" evidence="6">
    <location>
        <begin position="82"/>
        <end position="381"/>
    </location>
</feature>
<dbReference type="PANTHER" id="PTHR43525:SF1">
    <property type="entry name" value="PROTEIN MALY"/>
    <property type="match status" value="1"/>
</dbReference>